<evidence type="ECO:0000313" key="7">
    <source>
        <dbReference type="Proteomes" id="UP000182347"/>
    </source>
</evidence>
<dbReference type="SMART" id="SM00479">
    <property type="entry name" value="EXOIII"/>
    <property type="match status" value="1"/>
</dbReference>
<dbReference type="RefSeq" id="WP_074597643.1">
    <property type="nucleotide sequence ID" value="NZ_FNHF01000001.1"/>
</dbReference>
<feature type="region of interest" description="Disordered" evidence="4">
    <location>
        <begin position="183"/>
        <end position="202"/>
    </location>
</feature>
<evidence type="ECO:0000256" key="1">
    <source>
        <dbReference type="ARBA" id="ARBA00022722"/>
    </source>
</evidence>
<evidence type="ECO:0000256" key="3">
    <source>
        <dbReference type="ARBA" id="ARBA00022839"/>
    </source>
</evidence>
<dbReference type="EMBL" id="FNHF01000001">
    <property type="protein sequence ID" value="SDL83189.1"/>
    <property type="molecule type" value="Genomic_DNA"/>
</dbReference>
<feature type="compositionally biased region" description="Basic residues" evidence="4">
    <location>
        <begin position="193"/>
        <end position="202"/>
    </location>
</feature>
<dbReference type="FunFam" id="3.30.420.10:FF:000045">
    <property type="entry name" value="3'-5' exonuclease DinG"/>
    <property type="match status" value="1"/>
</dbReference>
<dbReference type="Pfam" id="PF00929">
    <property type="entry name" value="RNase_T"/>
    <property type="match status" value="1"/>
</dbReference>
<keyword evidence="2" id="KW-0378">Hydrolase</keyword>
<protein>
    <submittedName>
        <fullName evidence="6">DNA polymerase-3 subunit epsilon</fullName>
    </submittedName>
</protein>
<accession>A0A1G9N9N1</accession>
<keyword evidence="7" id="KW-1185">Reference proteome</keyword>
<dbReference type="GO" id="GO:0003676">
    <property type="term" value="F:nucleic acid binding"/>
    <property type="evidence" value="ECO:0007669"/>
    <property type="project" value="InterPro"/>
</dbReference>
<name>A0A1G9N9N1_9BACI</name>
<evidence type="ECO:0000256" key="2">
    <source>
        <dbReference type="ARBA" id="ARBA00022801"/>
    </source>
</evidence>
<dbReference type="OrthoDB" id="9803913at2"/>
<keyword evidence="3" id="KW-0269">Exonuclease</keyword>
<evidence type="ECO:0000313" key="6">
    <source>
        <dbReference type="EMBL" id="SDL83189.1"/>
    </source>
</evidence>
<dbReference type="GO" id="GO:0005829">
    <property type="term" value="C:cytosol"/>
    <property type="evidence" value="ECO:0007669"/>
    <property type="project" value="TreeGrafter"/>
</dbReference>
<dbReference type="InterPro" id="IPR013520">
    <property type="entry name" value="Ribonucl_H"/>
</dbReference>
<keyword evidence="1" id="KW-0540">Nuclease</keyword>
<dbReference type="PANTHER" id="PTHR30231">
    <property type="entry name" value="DNA POLYMERASE III SUBUNIT EPSILON"/>
    <property type="match status" value="1"/>
</dbReference>
<dbReference type="SUPFAM" id="SSF53098">
    <property type="entry name" value="Ribonuclease H-like"/>
    <property type="match status" value="1"/>
</dbReference>
<dbReference type="CDD" id="cd06130">
    <property type="entry name" value="DNA_pol_III_epsilon_like"/>
    <property type="match status" value="1"/>
</dbReference>
<feature type="domain" description="Exonuclease" evidence="5">
    <location>
        <begin position="2"/>
        <end position="165"/>
    </location>
</feature>
<gene>
    <name evidence="6" type="ORF">SAMN05216244_0908</name>
</gene>
<evidence type="ECO:0000259" key="5">
    <source>
        <dbReference type="SMART" id="SM00479"/>
    </source>
</evidence>
<dbReference type="Proteomes" id="UP000182347">
    <property type="component" value="Unassembled WGS sequence"/>
</dbReference>
<dbReference type="PANTHER" id="PTHR30231:SF42">
    <property type="entry name" value="EXONUCLEASE"/>
    <property type="match status" value="1"/>
</dbReference>
<dbReference type="InterPro" id="IPR036397">
    <property type="entry name" value="RNaseH_sf"/>
</dbReference>
<dbReference type="STRING" id="482461.SAMN05216244_0908"/>
<organism evidence="6 7">
    <name type="scientific">Sediminibacillus halophilus</name>
    <dbReference type="NCBI Taxonomy" id="482461"/>
    <lineage>
        <taxon>Bacteria</taxon>
        <taxon>Bacillati</taxon>
        <taxon>Bacillota</taxon>
        <taxon>Bacilli</taxon>
        <taxon>Bacillales</taxon>
        <taxon>Bacillaceae</taxon>
        <taxon>Sediminibacillus</taxon>
    </lineage>
</organism>
<reference evidence="7" key="1">
    <citation type="submission" date="2016-10" db="EMBL/GenBank/DDBJ databases">
        <authorList>
            <person name="Varghese N."/>
            <person name="Submissions S."/>
        </authorList>
    </citation>
    <scope>NUCLEOTIDE SEQUENCE [LARGE SCALE GENOMIC DNA]</scope>
    <source>
        <strain evidence="7">CGMCC 1.6199</strain>
    </source>
</reference>
<dbReference type="InterPro" id="IPR012337">
    <property type="entry name" value="RNaseH-like_sf"/>
</dbReference>
<sequence>MQIAAIDFETANRYRTSACSIGIVIADENGIIDEFYSLINPLMDFDSFNTYIHGISAQDVVDAPTFDELWPTLIPYLSGRLVVAHNASFDMSVLRQTLDRYEITYPEFDYLCTVTMSKKVWPELSNHKLHTVAAHNGIEFYHHNALEDARAAALLMVEAIKHQQVDDLDALAALHGCKKGRIYERGYHPPKTQTRRRKSAKR</sequence>
<proteinExistence type="predicted"/>
<dbReference type="Gene3D" id="3.30.420.10">
    <property type="entry name" value="Ribonuclease H-like superfamily/Ribonuclease H"/>
    <property type="match status" value="1"/>
</dbReference>
<dbReference type="AlphaFoldDB" id="A0A1G9N9N1"/>
<dbReference type="GO" id="GO:0008408">
    <property type="term" value="F:3'-5' exonuclease activity"/>
    <property type="evidence" value="ECO:0007669"/>
    <property type="project" value="TreeGrafter"/>
</dbReference>
<evidence type="ECO:0000256" key="4">
    <source>
        <dbReference type="SAM" id="MobiDB-lite"/>
    </source>
</evidence>